<feature type="domain" description="Fe2OG dioxygenase" evidence="2">
    <location>
        <begin position="123"/>
        <end position="222"/>
    </location>
</feature>
<dbReference type="GO" id="GO:0046872">
    <property type="term" value="F:metal ion binding"/>
    <property type="evidence" value="ECO:0007669"/>
    <property type="project" value="UniProtKB-KW"/>
</dbReference>
<comment type="similarity">
    <text evidence="1">Belongs to the iron/ascorbate-dependent oxidoreductase family.</text>
</comment>
<dbReference type="GO" id="GO:0016491">
    <property type="term" value="F:oxidoreductase activity"/>
    <property type="evidence" value="ECO:0007669"/>
    <property type="project" value="UniProtKB-KW"/>
</dbReference>
<dbReference type="STRING" id="685588.A0A067T4J7"/>
<evidence type="ECO:0000313" key="3">
    <source>
        <dbReference type="EMBL" id="KDR78105.1"/>
    </source>
</evidence>
<keyword evidence="1" id="KW-0408">Iron</keyword>
<gene>
    <name evidence="3" type="ORF">GALMADRAFT_1301839</name>
</gene>
<reference evidence="4" key="1">
    <citation type="journal article" date="2014" name="Proc. Natl. Acad. Sci. U.S.A.">
        <title>Extensive sampling of basidiomycete genomes demonstrates inadequacy of the white-rot/brown-rot paradigm for wood decay fungi.</title>
        <authorList>
            <person name="Riley R."/>
            <person name="Salamov A.A."/>
            <person name="Brown D.W."/>
            <person name="Nagy L.G."/>
            <person name="Floudas D."/>
            <person name="Held B.W."/>
            <person name="Levasseur A."/>
            <person name="Lombard V."/>
            <person name="Morin E."/>
            <person name="Otillar R."/>
            <person name="Lindquist E.A."/>
            <person name="Sun H."/>
            <person name="LaButti K.M."/>
            <person name="Schmutz J."/>
            <person name="Jabbour D."/>
            <person name="Luo H."/>
            <person name="Baker S.E."/>
            <person name="Pisabarro A.G."/>
            <person name="Walton J.D."/>
            <person name="Blanchette R.A."/>
            <person name="Henrissat B."/>
            <person name="Martin F."/>
            <person name="Cullen D."/>
            <person name="Hibbett D.S."/>
            <person name="Grigoriev I.V."/>
        </authorList>
    </citation>
    <scope>NUCLEOTIDE SEQUENCE [LARGE SCALE GENOMIC DNA]</scope>
    <source>
        <strain evidence="4">CBS 339.88</strain>
    </source>
</reference>
<name>A0A067T4J7_GALM3</name>
<dbReference type="EMBL" id="KL142375">
    <property type="protein sequence ID" value="KDR78105.1"/>
    <property type="molecule type" value="Genomic_DNA"/>
</dbReference>
<keyword evidence="1" id="KW-0479">Metal-binding</keyword>
<evidence type="ECO:0000256" key="1">
    <source>
        <dbReference type="RuleBase" id="RU003682"/>
    </source>
</evidence>
<dbReference type="AlphaFoldDB" id="A0A067T4J7"/>
<evidence type="ECO:0000259" key="2">
    <source>
        <dbReference type="PROSITE" id="PS51471"/>
    </source>
</evidence>
<dbReference type="Gene3D" id="2.60.120.620">
    <property type="entry name" value="q2cbj1_9rhob like domain"/>
    <property type="match status" value="1"/>
</dbReference>
<dbReference type="PANTHER" id="PTHR33099:SF7">
    <property type="entry name" value="MYND-TYPE DOMAIN-CONTAINING PROTEIN"/>
    <property type="match status" value="1"/>
</dbReference>
<accession>A0A067T4J7</accession>
<keyword evidence="1" id="KW-0560">Oxidoreductase</keyword>
<dbReference type="InterPro" id="IPR005123">
    <property type="entry name" value="Oxoglu/Fe-dep_dioxygenase_dom"/>
</dbReference>
<dbReference type="Pfam" id="PF13640">
    <property type="entry name" value="2OG-FeII_Oxy_3"/>
    <property type="match status" value="1"/>
</dbReference>
<dbReference type="InterPro" id="IPR044862">
    <property type="entry name" value="Pro_4_hyd_alph_FE2OG_OXY"/>
</dbReference>
<dbReference type="PROSITE" id="PS51471">
    <property type="entry name" value="FE2OG_OXY"/>
    <property type="match status" value="1"/>
</dbReference>
<dbReference type="PANTHER" id="PTHR33099">
    <property type="entry name" value="FE2OG DIOXYGENASE DOMAIN-CONTAINING PROTEIN"/>
    <property type="match status" value="1"/>
</dbReference>
<organism evidence="3 4">
    <name type="scientific">Galerina marginata (strain CBS 339.88)</name>
    <dbReference type="NCBI Taxonomy" id="685588"/>
    <lineage>
        <taxon>Eukaryota</taxon>
        <taxon>Fungi</taxon>
        <taxon>Dikarya</taxon>
        <taxon>Basidiomycota</taxon>
        <taxon>Agaricomycotina</taxon>
        <taxon>Agaricomycetes</taxon>
        <taxon>Agaricomycetidae</taxon>
        <taxon>Agaricales</taxon>
        <taxon>Agaricineae</taxon>
        <taxon>Strophariaceae</taxon>
        <taxon>Galerina</taxon>
    </lineage>
</organism>
<evidence type="ECO:0000313" key="4">
    <source>
        <dbReference type="Proteomes" id="UP000027222"/>
    </source>
</evidence>
<sequence length="415" mass="45619">MSSPTTSLDVFKAAFENISELPYCSGTVPLDASTATLFYRAGNKAELLNFANATETQLSSLAEACQQATFGVNQKDVLDESYRKAGKLDSTEFATQFSPLSSGIVDTIRESLLQGEHAEKSIKVELYKLNVYGPGSFFKAHVDTPRSDTMFGSLVVVLPTAHEGGSLIFRHRGQERTFDTAHAVVSQDKPQVAFVAFFSDVEHEVSVVTSGYRVTLTYNLYFIDDPSSAPEASLGVVSDQDPLDQLKAALTALLSDPEFLPEGGLLGFGLSHKYPFNPSTTRLSQLVKRLKGSDADTRRICKALSLDVSLRAIYHGIYDGNSCLLGNFAVLGDQEIEDNVIYHINDQGRGTYVYEFGQYSEQDEALPIVWVKPLSKFNSFQQTYLAFGNEATLGYVYGEVCLVAEILTPEERYSE</sequence>
<keyword evidence="4" id="KW-1185">Reference proteome</keyword>
<dbReference type="HOGENOM" id="CLU_019613_2_1_1"/>
<proteinExistence type="inferred from homology"/>
<protein>
    <recommendedName>
        <fullName evidence="2">Fe2OG dioxygenase domain-containing protein</fullName>
    </recommendedName>
</protein>
<dbReference type="OrthoDB" id="27483at2759"/>
<dbReference type="Proteomes" id="UP000027222">
    <property type="component" value="Unassembled WGS sequence"/>
</dbReference>